<feature type="non-terminal residue" evidence="1">
    <location>
        <position position="168"/>
    </location>
</feature>
<reference evidence="1" key="1">
    <citation type="journal article" date="2015" name="Nature">
        <title>Complex archaea that bridge the gap between prokaryotes and eukaryotes.</title>
        <authorList>
            <person name="Spang A."/>
            <person name="Saw J.H."/>
            <person name="Jorgensen S.L."/>
            <person name="Zaremba-Niedzwiedzka K."/>
            <person name="Martijn J."/>
            <person name="Lind A.E."/>
            <person name="van Eijk R."/>
            <person name="Schleper C."/>
            <person name="Guy L."/>
            <person name="Ettema T.J."/>
        </authorList>
    </citation>
    <scope>NUCLEOTIDE SEQUENCE</scope>
</reference>
<dbReference type="AlphaFoldDB" id="A0A0F8WTY1"/>
<dbReference type="EMBL" id="LAZR01063096">
    <property type="protein sequence ID" value="KKK60183.1"/>
    <property type="molecule type" value="Genomic_DNA"/>
</dbReference>
<gene>
    <name evidence="1" type="ORF">LCGC14_3026900</name>
</gene>
<protein>
    <recommendedName>
        <fullName evidence="2">DNA cytosine methyltransferase</fullName>
    </recommendedName>
</protein>
<evidence type="ECO:0000313" key="1">
    <source>
        <dbReference type="EMBL" id="KKK60183.1"/>
    </source>
</evidence>
<comment type="caution">
    <text evidence="1">The sequence shown here is derived from an EMBL/GenBank/DDBJ whole genome shotgun (WGS) entry which is preliminary data.</text>
</comment>
<accession>A0A0F8WTY1</accession>
<proteinExistence type="predicted"/>
<organism evidence="1">
    <name type="scientific">marine sediment metagenome</name>
    <dbReference type="NCBI Taxonomy" id="412755"/>
    <lineage>
        <taxon>unclassified sequences</taxon>
        <taxon>metagenomes</taxon>
        <taxon>ecological metagenomes</taxon>
    </lineage>
</organism>
<evidence type="ECO:0008006" key="2">
    <source>
        <dbReference type="Google" id="ProtNLM"/>
    </source>
</evidence>
<name>A0A0F8WTY1_9ZZZZ</name>
<sequence length="168" mass="19431">MLKVLIACEESQTVCKEFRKLGHEAYSCDIIDCSGGHPEWHIKGNVLNFLGKNKYNNYEGWDLMIAFVPCTRLCVSGARWHKKFPEEVKQAIKFFMDLYNSDIPKIAIENPIGIMSTRFRKPNQIIRPCMFGENSFKGTCLWLKNLKNLVPTKIITPTRHITKTNKSY</sequence>